<proteinExistence type="predicted"/>
<dbReference type="EMBL" id="CAJVRL010000057">
    <property type="protein sequence ID" value="CAG8954651.1"/>
    <property type="molecule type" value="Genomic_DNA"/>
</dbReference>
<keyword evidence="3" id="KW-1185">Reference proteome</keyword>
<organism evidence="2 3">
    <name type="scientific">Hymenoscyphus fraxineus</name>
    <dbReference type="NCBI Taxonomy" id="746836"/>
    <lineage>
        <taxon>Eukaryota</taxon>
        <taxon>Fungi</taxon>
        <taxon>Dikarya</taxon>
        <taxon>Ascomycota</taxon>
        <taxon>Pezizomycotina</taxon>
        <taxon>Leotiomycetes</taxon>
        <taxon>Helotiales</taxon>
        <taxon>Helotiaceae</taxon>
        <taxon>Hymenoscyphus</taxon>
    </lineage>
</organism>
<evidence type="ECO:0000256" key="1">
    <source>
        <dbReference type="SAM" id="MobiDB-lite"/>
    </source>
</evidence>
<dbReference type="AlphaFoldDB" id="A0A9N9PPI2"/>
<sequence length="98" mass="11361">MTTSYSKEVHTQPIEEPSPILNSEETELEVIDGKTIWQPIKDLENKLEGSISEFDIDEARACLGEVDQLSRRHTQGTFKMRKMRFSVLKKRLRKNSPI</sequence>
<dbReference type="Proteomes" id="UP000696280">
    <property type="component" value="Unassembled WGS sequence"/>
</dbReference>
<reference evidence="2" key="1">
    <citation type="submission" date="2021-07" db="EMBL/GenBank/DDBJ databases">
        <authorList>
            <person name="Durling M."/>
        </authorList>
    </citation>
    <scope>NUCLEOTIDE SEQUENCE</scope>
</reference>
<comment type="caution">
    <text evidence="2">The sequence shown here is derived from an EMBL/GenBank/DDBJ whole genome shotgun (WGS) entry which is preliminary data.</text>
</comment>
<evidence type="ECO:0000313" key="2">
    <source>
        <dbReference type="EMBL" id="CAG8954651.1"/>
    </source>
</evidence>
<protein>
    <submittedName>
        <fullName evidence="2">Uncharacterized protein</fullName>
    </submittedName>
</protein>
<feature type="region of interest" description="Disordered" evidence="1">
    <location>
        <begin position="1"/>
        <end position="21"/>
    </location>
</feature>
<name>A0A9N9PPI2_9HELO</name>
<gene>
    <name evidence="2" type="ORF">HYFRA_00004572</name>
</gene>
<evidence type="ECO:0000313" key="3">
    <source>
        <dbReference type="Proteomes" id="UP000696280"/>
    </source>
</evidence>
<accession>A0A9N9PPI2</accession>